<dbReference type="SMART" id="SM00267">
    <property type="entry name" value="GGDEF"/>
    <property type="match status" value="1"/>
</dbReference>
<keyword evidence="1" id="KW-0812">Transmembrane</keyword>
<dbReference type="EMBL" id="FQXJ01000003">
    <property type="protein sequence ID" value="SHH12338.1"/>
    <property type="molecule type" value="Genomic_DNA"/>
</dbReference>
<dbReference type="InterPro" id="IPR050469">
    <property type="entry name" value="Diguanylate_Cyclase"/>
</dbReference>
<dbReference type="Gene3D" id="3.30.70.270">
    <property type="match status" value="1"/>
</dbReference>
<dbReference type="FunFam" id="3.30.70.270:FF:000001">
    <property type="entry name" value="Diguanylate cyclase domain protein"/>
    <property type="match status" value="1"/>
</dbReference>
<dbReference type="CDD" id="cd01949">
    <property type="entry name" value="GGDEF"/>
    <property type="match status" value="1"/>
</dbReference>
<dbReference type="Pfam" id="PF00990">
    <property type="entry name" value="GGDEF"/>
    <property type="match status" value="1"/>
</dbReference>
<feature type="transmembrane region" description="Helical" evidence="1">
    <location>
        <begin position="32"/>
        <end position="56"/>
    </location>
</feature>
<dbReference type="SUPFAM" id="SSF55073">
    <property type="entry name" value="Nucleotide cyclase"/>
    <property type="match status" value="1"/>
</dbReference>
<evidence type="ECO:0000259" key="2">
    <source>
        <dbReference type="PROSITE" id="PS50887"/>
    </source>
</evidence>
<keyword evidence="4" id="KW-1185">Reference proteome</keyword>
<evidence type="ECO:0000313" key="3">
    <source>
        <dbReference type="EMBL" id="SHH12338.1"/>
    </source>
</evidence>
<feature type="transmembrane region" description="Helical" evidence="1">
    <location>
        <begin position="5"/>
        <end position="26"/>
    </location>
</feature>
<evidence type="ECO:0000313" key="4">
    <source>
        <dbReference type="Proteomes" id="UP000183954"/>
    </source>
</evidence>
<sequence>MSKLWLLIAMILTGIIYAAVLLYFMPMSQSNITLLHCILLGVLFGVVNFIVAVLYYRRNEKLKHLNQQLKSNLMTDSLTGLLNRRAFDQAIKDVDGRGLYSLIFLDIDNFRDFNNRFGHDIGDNVLRKVGETIKACVRGSDRVYRYGGEEITLILMDCDKKNALRMAEKIRSAISQLDHQAYPQITVSLGVSSYPDDGLVINDLIVASDKALLKAKQSGKNRTISC</sequence>
<proteinExistence type="predicted"/>
<dbReference type="AlphaFoldDB" id="A0A1M5QEE2"/>
<protein>
    <submittedName>
        <fullName evidence="3">Diguanylate cyclase</fullName>
    </submittedName>
</protein>
<keyword evidence="1" id="KW-1133">Transmembrane helix</keyword>
<feature type="domain" description="GGDEF" evidence="2">
    <location>
        <begin position="98"/>
        <end position="226"/>
    </location>
</feature>
<dbReference type="Proteomes" id="UP000183954">
    <property type="component" value="Unassembled WGS sequence"/>
</dbReference>
<dbReference type="PANTHER" id="PTHR45138:SF9">
    <property type="entry name" value="DIGUANYLATE CYCLASE DGCM-RELATED"/>
    <property type="match status" value="1"/>
</dbReference>
<dbReference type="STRING" id="1121420.SAMN02746098_00229"/>
<gene>
    <name evidence="3" type="ORF">SAMN02746098_00229</name>
</gene>
<dbReference type="NCBIfam" id="TIGR00254">
    <property type="entry name" value="GGDEF"/>
    <property type="match status" value="1"/>
</dbReference>
<dbReference type="PANTHER" id="PTHR45138">
    <property type="entry name" value="REGULATORY COMPONENTS OF SENSORY TRANSDUCTION SYSTEM"/>
    <property type="match status" value="1"/>
</dbReference>
<name>A0A1M5QEE2_9FIRM</name>
<dbReference type="RefSeq" id="WP_073027204.1">
    <property type="nucleotide sequence ID" value="NZ_FQXJ01000003.1"/>
</dbReference>
<dbReference type="InterPro" id="IPR043128">
    <property type="entry name" value="Rev_trsase/Diguanyl_cyclase"/>
</dbReference>
<evidence type="ECO:0000256" key="1">
    <source>
        <dbReference type="SAM" id="Phobius"/>
    </source>
</evidence>
<dbReference type="InterPro" id="IPR000160">
    <property type="entry name" value="GGDEF_dom"/>
</dbReference>
<dbReference type="GO" id="GO:0052621">
    <property type="term" value="F:diguanylate cyclase activity"/>
    <property type="evidence" value="ECO:0007669"/>
    <property type="project" value="TreeGrafter"/>
</dbReference>
<dbReference type="PROSITE" id="PS50887">
    <property type="entry name" value="GGDEF"/>
    <property type="match status" value="1"/>
</dbReference>
<dbReference type="InterPro" id="IPR029787">
    <property type="entry name" value="Nucleotide_cyclase"/>
</dbReference>
<accession>A0A1M5QEE2</accession>
<reference evidence="4" key="1">
    <citation type="submission" date="2016-11" db="EMBL/GenBank/DDBJ databases">
        <authorList>
            <person name="Varghese N."/>
            <person name="Submissions S."/>
        </authorList>
    </citation>
    <scope>NUCLEOTIDE SEQUENCE [LARGE SCALE GENOMIC DNA]</scope>
    <source>
        <strain evidence="4">DSM 15449</strain>
    </source>
</reference>
<dbReference type="OrthoDB" id="1771403at2"/>
<organism evidence="3 4">
    <name type="scientific">Desulfosporosinus lacus DSM 15449</name>
    <dbReference type="NCBI Taxonomy" id="1121420"/>
    <lineage>
        <taxon>Bacteria</taxon>
        <taxon>Bacillati</taxon>
        <taxon>Bacillota</taxon>
        <taxon>Clostridia</taxon>
        <taxon>Eubacteriales</taxon>
        <taxon>Desulfitobacteriaceae</taxon>
        <taxon>Desulfosporosinus</taxon>
    </lineage>
</organism>
<keyword evidence="1" id="KW-0472">Membrane</keyword>